<evidence type="ECO:0000256" key="5">
    <source>
        <dbReference type="SAM" id="Phobius"/>
    </source>
</evidence>
<dbReference type="Gene3D" id="1.20.1070.10">
    <property type="entry name" value="Rhodopsin 7-helix transmembrane proteins"/>
    <property type="match status" value="1"/>
</dbReference>
<name>A8X0B3_CAEBR</name>
<dbReference type="PANTHER" id="PTHR22751:SF42">
    <property type="entry name" value="G-PROTEIN COUPLED RECEPTORS FAMILY 1 PROFILE DOMAIN-CONTAINING PROTEIN-RELATED"/>
    <property type="match status" value="1"/>
</dbReference>
<dbReference type="SUPFAM" id="SSF81321">
    <property type="entry name" value="Family A G protein-coupled receptor-like"/>
    <property type="match status" value="1"/>
</dbReference>
<protein>
    <submittedName>
        <fullName evidence="7">Protein CBR-SRW-84</fullName>
    </submittedName>
</protein>
<dbReference type="GO" id="GO:0008528">
    <property type="term" value="F:G protein-coupled peptide receptor activity"/>
    <property type="evidence" value="ECO:0007669"/>
    <property type="project" value="InterPro"/>
</dbReference>
<dbReference type="Gene3D" id="3.40.50.1820">
    <property type="entry name" value="alpha/beta hydrolase"/>
    <property type="match status" value="1"/>
</dbReference>
<dbReference type="GO" id="GO:0016787">
    <property type="term" value="F:hydrolase activity"/>
    <property type="evidence" value="ECO:0007669"/>
    <property type="project" value="InterPro"/>
</dbReference>
<dbReference type="SUPFAM" id="SSF53474">
    <property type="entry name" value="alpha/beta-Hydrolases"/>
    <property type="match status" value="1"/>
</dbReference>
<dbReference type="Pfam" id="PF07859">
    <property type="entry name" value="Abhydrolase_3"/>
    <property type="match status" value="1"/>
</dbReference>
<dbReference type="InterPro" id="IPR029058">
    <property type="entry name" value="AB_hydrolase_fold"/>
</dbReference>
<feature type="transmembrane region" description="Helical" evidence="5">
    <location>
        <begin position="449"/>
        <end position="468"/>
    </location>
</feature>
<dbReference type="Pfam" id="PF10324">
    <property type="entry name" value="7TM_GPCR_Srw"/>
    <property type="match status" value="1"/>
</dbReference>
<dbReference type="WormBase" id="CBG05634">
    <property type="protein sequence ID" value="CBP47909"/>
    <property type="gene ID" value="WBGene00028042"/>
    <property type="gene designation" value="Cbr-nceh-1"/>
</dbReference>
<dbReference type="STRING" id="6238.A8X0B3"/>
<evidence type="ECO:0000313" key="9">
    <source>
        <dbReference type="WormBase" id="CBG05634"/>
    </source>
</evidence>
<evidence type="ECO:0000259" key="6">
    <source>
        <dbReference type="PROSITE" id="PS50262"/>
    </source>
</evidence>
<dbReference type="AlphaFoldDB" id="A8X0B3"/>
<feature type="transmembrane region" description="Helical" evidence="5">
    <location>
        <begin position="489"/>
        <end position="510"/>
    </location>
</feature>
<evidence type="ECO:0000256" key="1">
    <source>
        <dbReference type="ARBA" id="ARBA00004370"/>
    </source>
</evidence>
<accession>A8X0B3</accession>
<dbReference type="InParanoid" id="A8X0B3"/>
<sequence>MTKPLSKFGSVTFAACVVAFSILLVLHKPLPPGFCEKSSIDRVILHLFEPVLRAFYYYPSHYLFSTPENQIWWTRLSLNTLAKTMGPFNLLDRHTVLVKDATWNGVHVRTYEPRLVKNATGGAAIFIHGGGFAVGSVEMYSGLTRRMAKEMNTFVVSIDYRLSPETVFPDNLLDCEKAVDYLFENGAQEFGIDLNKVVIIGDSAGGNLATVIAQRREEKSVEPKLAAQVLLYPLLQLVDLQMVSYRYFHKRLDGFAFVDPRSVAFYYMLYAGISMETAQKLVPSVITNGHIKPERRDEIDKVLSHRSFIEATHLYNLSKVPDRWEVQENREAQEILDPIIFNPDFSPLMRENLKNLPKSLIVTCEYDTLRDEGMIYAERLKVLCRKSMRGQAANVLIIGIAISDIVYLMYYVDGGTWEYLNKAIPQQCIPPNSQIFAYYSWILFIFKDAFRRVSAWLGMFLAIIRYLILKYGTRTKIRVLMKAGTSWKVFFSLLFFHLVVTMINQGRYLIIEYPKGWKPDKSCTMYPPNTTFPYFARVQNPAIDVFFQEHISEKYLLIDGILKCIPPILYPFLAVGLVIELKKVREGRKILMGRDEENDMIHVTRLVICMTIAYFLSETPVGVSQFYMSFIQGEGFGPLFLLNNITIICVTILIINSSIHCVFCFFLSSHYRDTAWSMLCCKKRRDSSVGSSRNLSISYR</sequence>
<dbReference type="GO" id="GO:0016020">
    <property type="term" value="C:membrane"/>
    <property type="evidence" value="ECO:0007669"/>
    <property type="project" value="UniProtKB-SubCell"/>
</dbReference>
<dbReference type="eggNOG" id="KOG1515">
    <property type="taxonomic scope" value="Eukaryota"/>
</dbReference>
<feature type="transmembrane region" description="Helical" evidence="5">
    <location>
        <begin position="555"/>
        <end position="579"/>
    </location>
</feature>
<dbReference type="EMBL" id="HE601419">
    <property type="protein sequence ID" value="CAP26073.2"/>
    <property type="molecule type" value="Genomic_DNA"/>
</dbReference>
<evidence type="ECO:0000256" key="3">
    <source>
        <dbReference type="ARBA" id="ARBA00022989"/>
    </source>
</evidence>
<feature type="transmembrane region" description="Helical" evidence="5">
    <location>
        <begin position="6"/>
        <end position="26"/>
    </location>
</feature>
<keyword evidence="8" id="KW-1185">Reference proteome</keyword>
<evidence type="ECO:0000256" key="2">
    <source>
        <dbReference type="ARBA" id="ARBA00022692"/>
    </source>
</evidence>
<dbReference type="InterPro" id="IPR019427">
    <property type="entry name" value="7TM_GPCR_serpentine_rcpt_Srw"/>
</dbReference>
<keyword evidence="3 5" id="KW-1133">Transmembrane helix</keyword>
<evidence type="ECO:0000313" key="7">
    <source>
        <dbReference type="EMBL" id="CAP26073.2"/>
    </source>
</evidence>
<dbReference type="FunCoup" id="A8X0B3">
    <property type="interactions" value="404"/>
</dbReference>
<evidence type="ECO:0000313" key="8">
    <source>
        <dbReference type="Proteomes" id="UP000008549"/>
    </source>
</evidence>
<reference evidence="7 8" key="2">
    <citation type="journal article" date="2011" name="PLoS Genet.">
        <title>Caenorhabditis briggsae recombinant inbred line genotypes reveal inter-strain incompatibility and the evolution of recombination.</title>
        <authorList>
            <person name="Ross J.A."/>
            <person name="Koboldt D.C."/>
            <person name="Staisch J.E."/>
            <person name="Chamberlin H.M."/>
            <person name="Gupta B.P."/>
            <person name="Miller R.D."/>
            <person name="Baird S.E."/>
            <person name="Haag E.S."/>
        </authorList>
    </citation>
    <scope>NUCLEOTIDE SEQUENCE [LARGE SCALE GENOMIC DNA]</scope>
    <source>
        <strain evidence="7 8">AF16</strain>
    </source>
</reference>
<feature type="transmembrane region" description="Helical" evidence="5">
    <location>
        <begin position="600"/>
        <end position="617"/>
    </location>
</feature>
<feature type="transmembrane region" description="Helical" evidence="5">
    <location>
        <begin position="645"/>
        <end position="668"/>
    </location>
</feature>
<proteinExistence type="predicted"/>
<dbReference type="ESTHER" id="caebr-A8X0B3">
    <property type="family name" value="Arylacetamide_deacetylase"/>
</dbReference>
<comment type="subcellular location">
    <subcellularLocation>
        <location evidence="1">Membrane</location>
    </subcellularLocation>
</comment>
<gene>
    <name evidence="9" type="primary">nceh-1</name>
    <name evidence="7" type="synonym">Cbr-srw-84</name>
    <name evidence="9" type="synonym">srw-84</name>
    <name evidence="9" type="ORF">CBG05634</name>
    <name evidence="7" type="ORF">CBG_05634</name>
</gene>
<feature type="transmembrane region" description="Helical" evidence="5">
    <location>
        <begin position="392"/>
        <end position="412"/>
    </location>
</feature>
<evidence type="ECO:0000256" key="4">
    <source>
        <dbReference type="ARBA" id="ARBA00023136"/>
    </source>
</evidence>
<organism evidence="7 8">
    <name type="scientific">Caenorhabditis briggsae</name>
    <dbReference type="NCBI Taxonomy" id="6238"/>
    <lineage>
        <taxon>Eukaryota</taxon>
        <taxon>Metazoa</taxon>
        <taxon>Ecdysozoa</taxon>
        <taxon>Nematoda</taxon>
        <taxon>Chromadorea</taxon>
        <taxon>Rhabditida</taxon>
        <taxon>Rhabditina</taxon>
        <taxon>Rhabditomorpha</taxon>
        <taxon>Rhabditoidea</taxon>
        <taxon>Rhabditidae</taxon>
        <taxon>Peloderinae</taxon>
        <taxon>Caenorhabditis</taxon>
    </lineage>
</organism>
<keyword evidence="2 5" id="KW-0812">Transmembrane</keyword>
<dbReference type="InterPro" id="IPR017452">
    <property type="entry name" value="GPCR_Rhodpsn_7TM"/>
</dbReference>
<dbReference type="Proteomes" id="UP000008549">
    <property type="component" value="Unassembled WGS sequence"/>
</dbReference>
<dbReference type="InterPro" id="IPR013094">
    <property type="entry name" value="AB_hydrolase_3"/>
</dbReference>
<reference evidence="7 8" key="1">
    <citation type="journal article" date="2003" name="PLoS Biol.">
        <title>The genome sequence of Caenorhabditis briggsae: a platform for comparative genomics.</title>
        <authorList>
            <person name="Stein L.D."/>
            <person name="Bao Z."/>
            <person name="Blasiar D."/>
            <person name="Blumenthal T."/>
            <person name="Brent M.R."/>
            <person name="Chen N."/>
            <person name="Chinwalla A."/>
            <person name="Clarke L."/>
            <person name="Clee C."/>
            <person name="Coghlan A."/>
            <person name="Coulson A."/>
            <person name="D'Eustachio P."/>
            <person name="Fitch D.H."/>
            <person name="Fulton L.A."/>
            <person name="Fulton R.E."/>
            <person name="Griffiths-Jones S."/>
            <person name="Harris T.W."/>
            <person name="Hillier L.W."/>
            <person name="Kamath R."/>
            <person name="Kuwabara P.E."/>
            <person name="Mardis E.R."/>
            <person name="Marra M.A."/>
            <person name="Miner T.L."/>
            <person name="Minx P."/>
            <person name="Mullikin J.C."/>
            <person name="Plumb R.W."/>
            <person name="Rogers J."/>
            <person name="Schein J.E."/>
            <person name="Sohrmann M."/>
            <person name="Spieth J."/>
            <person name="Stajich J.E."/>
            <person name="Wei C."/>
            <person name="Willey D."/>
            <person name="Wilson R.K."/>
            <person name="Durbin R."/>
            <person name="Waterston R.H."/>
        </authorList>
    </citation>
    <scope>NUCLEOTIDE SEQUENCE [LARGE SCALE GENOMIC DNA]</scope>
    <source>
        <strain evidence="7 8">AF16</strain>
    </source>
</reference>
<dbReference type="PANTHER" id="PTHR22751">
    <property type="entry name" value="G-PROTEIN COUPLED RECEPTOR-RELATED"/>
    <property type="match status" value="1"/>
</dbReference>
<dbReference type="PROSITE" id="PS50262">
    <property type="entry name" value="G_PROTEIN_RECEP_F1_2"/>
    <property type="match status" value="1"/>
</dbReference>
<keyword evidence="4 5" id="KW-0472">Membrane</keyword>
<dbReference type="HOGENOM" id="CLU_393915_0_0_1"/>
<feature type="domain" description="G-protein coupled receptors family 1 profile" evidence="6">
    <location>
        <begin position="375"/>
        <end position="664"/>
    </location>
</feature>